<dbReference type="AlphaFoldDB" id="A0A2U3QE58"/>
<proteinExistence type="predicted"/>
<dbReference type="PROSITE" id="PS50110">
    <property type="entry name" value="RESPONSE_REGULATORY"/>
    <property type="match status" value="1"/>
</dbReference>
<dbReference type="SUPFAM" id="SSF52172">
    <property type="entry name" value="CheY-like"/>
    <property type="match status" value="1"/>
</dbReference>
<evidence type="ECO:0000313" key="4">
    <source>
        <dbReference type="Proteomes" id="UP000245125"/>
    </source>
</evidence>
<accession>A0A2U3QE58</accession>
<gene>
    <name evidence="3" type="ORF">NBG4_110024</name>
</gene>
<dbReference type="GO" id="GO:0000160">
    <property type="term" value="P:phosphorelay signal transduction system"/>
    <property type="evidence" value="ECO:0007669"/>
    <property type="project" value="InterPro"/>
</dbReference>
<evidence type="ECO:0000256" key="1">
    <source>
        <dbReference type="PROSITE-ProRule" id="PRU00169"/>
    </source>
</evidence>
<dbReference type="InterPro" id="IPR001789">
    <property type="entry name" value="Sig_transdc_resp-reg_receiver"/>
</dbReference>
<keyword evidence="4" id="KW-1185">Reference proteome</keyword>
<protein>
    <recommendedName>
        <fullName evidence="2">Response regulatory domain-containing protein</fullName>
    </recommendedName>
</protein>
<feature type="domain" description="Response regulatory" evidence="2">
    <location>
        <begin position="3"/>
        <end position="124"/>
    </location>
</feature>
<reference evidence="4" key="1">
    <citation type="submission" date="2018-03" db="EMBL/GenBank/DDBJ databases">
        <authorList>
            <person name="Zecchin S."/>
        </authorList>
    </citation>
    <scope>NUCLEOTIDE SEQUENCE [LARGE SCALE GENOMIC DNA]</scope>
</reference>
<dbReference type="Gene3D" id="3.40.50.2300">
    <property type="match status" value="1"/>
</dbReference>
<sequence length="296" mass="34503">MFSVLIADDDYEDRELLKLEIKRALGSQEPELRFYEAVSVRKALQLLTTRMFDLMTLDIEFDRMNEGIDVLPEICENCPTLNIIIISGKLNKSEVSEQLFRFTKDNVLKGKRWARHFDVLDKKDEKTEALRRAYSFSFKQREGSDKVKELFLLAEAYLEQNMIDRCMEIYQRIQNIVPGELESHENINIIKGDISAEHAREYYRKGEKVVASLILGHYIESRLKAFTSKILGSSFPVLSDCLKTLEQTDKISKYRKGLFLLLLRLRNKTVHQPSTIQEQDLDMAIKNLELLEDTLQ</sequence>
<dbReference type="CDD" id="cd00156">
    <property type="entry name" value="REC"/>
    <property type="match status" value="1"/>
</dbReference>
<evidence type="ECO:0000259" key="2">
    <source>
        <dbReference type="PROSITE" id="PS50110"/>
    </source>
</evidence>
<evidence type="ECO:0000313" key="3">
    <source>
        <dbReference type="EMBL" id="SPP99721.1"/>
    </source>
</evidence>
<organism evidence="3 4">
    <name type="scientific">Candidatus Sulfobium mesophilum</name>
    <dbReference type="NCBI Taxonomy" id="2016548"/>
    <lineage>
        <taxon>Bacteria</taxon>
        <taxon>Pseudomonadati</taxon>
        <taxon>Nitrospirota</taxon>
        <taxon>Nitrospiria</taxon>
        <taxon>Nitrospirales</taxon>
        <taxon>Nitrospiraceae</taxon>
        <taxon>Candidatus Sulfobium</taxon>
    </lineage>
</organism>
<dbReference type="InterPro" id="IPR011006">
    <property type="entry name" value="CheY-like_superfamily"/>
</dbReference>
<dbReference type="EMBL" id="OUUY01000013">
    <property type="protein sequence ID" value="SPP99721.1"/>
    <property type="molecule type" value="Genomic_DNA"/>
</dbReference>
<dbReference type="Proteomes" id="UP000245125">
    <property type="component" value="Unassembled WGS sequence"/>
</dbReference>
<keyword evidence="1" id="KW-0597">Phosphoprotein</keyword>
<dbReference type="Pfam" id="PF00072">
    <property type="entry name" value="Response_reg"/>
    <property type="match status" value="1"/>
</dbReference>
<feature type="modified residue" description="4-aspartylphosphate" evidence="1">
    <location>
        <position position="58"/>
    </location>
</feature>
<name>A0A2U3QE58_9BACT</name>
<dbReference type="OrthoDB" id="9774865at2"/>